<keyword evidence="2" id="KW-1185">Reference proteome</keyword>
<evidence type="ECO:0000313" key="2">
    <source>
        <dbReference type="Proteomes" id="UP001138997"/>
    </source>
</evidence>
<dbReference type="EMBL" id="JAJOMB010000003">
    <property type="protein sequence ID" value="MCD5310941.1"/>
    <property type="molecule type" value="Genomic_DNA"/>
</dbReference>
<organism evidence="1 2">
    <name type="scientific">Kineosporia babensis</name>
    <dbReference type="NCBI Taxonomy" id="499548"/>
    <lineage>
        <taxon>Bacteria</taxon>
        <taxon>Bacillati</taxon>
        <taxon>Actinomycetota</taxon>
        <taxon>Actinomycetes</taxon>
        <taxon>Kineosporiales</taxon>
        <taxon>Kineosporiaceae</taxon>
        <taxon>Kineosporia</taxon>
    </lineage>
</organism>
<dbReference type="Proteomes" id="UP001138997">
    <property type="component" value="Unassembled WGS sequence"/>
</dbReference>
<name>A0A9X1NCW6_9ACTN</name>
<sequence length="52" mass="5702">MDSFFADMVRSGEGEIHRDLAETFAAERSQAIDVAAQSMLDKHYPTKDGGAQ</sequence>
<evidence type="ECO:0000313" key="1">
    <source>
        <dbReference type="EMBL" id="MCD5310941.1"/>
    </source>
</evidence>
<comment type="caution">
    <text evidence="1">The sequence shown here is derived from an EMBL/GenBank/DDBJ whole genome shotgun (WGS) entry which is preliminary data.</text>
</comment>
<accession>A0A9X1NCW6</accession>
<protein>
    <submittedName>
        <fullName evidence="1">Uncharacterized protein</fullName>
    </submittedName>
</protein>
<reference evidence="1" key="1">
    <citation type="submission" date="2021-11" db="EMBL/GenBank/DDBJ databases">
        <title>Streptomyces corallinus and Kineosporia corallina sp. nov., two new coral-derived marine actinobacteria.</title>
        <authorList>
            <person name="Buangrab K."/>
            <person name="Sutthacheep M."/>
            <person name="Yeemin T."/>
            <person name="Harunari E."/>
            <person name="Igarashi Y."/>
            <person name="Sripreechasak P."/>
            <person name="Kanchanasin P."/>
            <person name="Tanasupawat S."/>
            <person name="Phongsopitanun W."/>
        </authorList>
    </citation>
    <scope>NUCLEOTIDE SEQUENCE</scope>
    <source>
        <strain evidence="1">JCM 31032</strain>
    </source>
</reference>
<dbReference type="RefSeq" id="WP_231440117.1">
    <property type="nucleotide sequence ID" value="NZ_JAJOMB010000003.1"/>
</dbReference>
<dbReference type="AlphaFoldDB" id="A0A9X1NCW6"/>
<proteinExistence type="predicted"/>
<gene>
    <name evidence="1" type="ORF">LR394_08540</name>
</gene>